<evidence type="ECO:0000259" key="6">
    <source>
        <dbReference type="Pfam" id="PF01555"/>
    </source>
</evidence>
<name>A0A1H8MV92_9RHOB</name>
<gene>
    <name evidence="7" type="ORF">SAMN04489859_104616</name>
</gene>
<feature type="domain" description="DNA methylase N-4/N-6" evidence="6">
    <location>
        <begin position="62"/>
        <end position="415"/>
    </location>
</feature>
<evidence type="ECO:0000313" key="8">
    <source>
        <dbReference type="Proteomes" id="UP000199054"/>
    </source>
</evidence>
<evidence type="ECO:0000256" key="1">
    <source>
        <dbReference type="ARBA" id="ARBA00006594"/>
    </source>
</evidence>
<dbReference type="AlphaFoldDB" id="A0A1H8MV92"/>
<sequence length="576" mass="65007">MTELSFKGKEFVYNHHLAVPFRPLVPDESKGIGPVALDGNLVIHGDNLHALKALLPLYAGKVDCVYIDPPYNTGKSDWSYNDKVNSPVIQEWLDSNPITVDDTLRHDKWACMMWPRLQLLRDLMKPGAVIFASIDDNEVALFKHLLHATFGDNNNPKSNPHLGTIIWKNATDNNPTNIAIEHEYVHVFCLERDGVAPIWSSPWSDLKDCLLAKEQELLAANLSDDELSSQYTEWFRLHKPQLGPLQEYNQIDRGGIFTASRSVHNPGREGYRWDLVNPKTQKLVPQPLMGYRFPEDTRDELLAQDRIIFSDDPDQLIRLKTYVKDYKEKMPGIIEIDGRRGANELKKIFPESKQAFKNPKTYTLIEWLLSYTAGPDAVVLDSFAGSGTTAQAVMKLNERDAGNRKFILVEMEDYADELTAERVRRLIQGVPTSKDDEYKAGLGGTFTYCTLGDPVELDKVLSGETLPPYAGLGAALFHMATNRALDPAAVREDDFYLGAIEGQHVWLIYKPDLDWLKSPEAALTLARAKAFAASDPDKRHLVFAPARFVSQKMLAEQNIPVEFVPLPFALYRIDRS</sequence>
<dbReference type="InterPro" id="IPR002052">
    <property type="entry name" value="DNA_methylase_N6_adenine_CS"/>
</dbReference>
<dbReference type="PROSITE" id="PS00092">
    <property type="entry name" value="N6_MTASE"/>
    <property type="match status" value="1"/>
</dbReference>
<dbReference type="InterPro" id="IPR002941">
    <property type="entry name" value="DNA_methylase_N4/N6"/>
</dbReference>
<keyword evidence="8" id="KW-1185">Reference proteome</keyword>
<dbReference type="EC" id="2.1.1.72" evidence="2"/>
<dbReference type="GO" id="GO:0032259">
    <property type="term" value="P:methylation"/>
    <property type="evidence" value="ECO:0007669"/>
    <property type="project" value="UniProtKB-KW"/>
</dbReference>
<evidence type="ECO:0000256" key="5">
    <source>
        <dbReference type="ARBA" id="ARBA00047942"/>
    </source>
</evidence>
<dbReference type="InterPro" id="IPR029063">
    <property type="entry name" value="SAM-dependent_MTases_sf"/>
</dbReference>
<dbReference type="GO" id="GO:0009007">
    <property type="term" value="F:site-specific DNA-methyltransferase (adenine-specific) activity"/>
    <property type="evidence" value="ECO:0007669"/>
    <property type="project" value="UniProtKB-EC"/>
</dbReference>
<reference evidence="7 8" key="1">
    <citation type="submission" date="2016-10" db="EMBL/GenBank/DDBJ databases">
        <authorList>
            <person name="de Groot N.N."/>
        </authorList>
    </citation>
    <scope>NUCLEOTIDE SEQUENCE [LARGE SCALE GENOMIC DNA]</scope>
    <source>
        <strain evidence="7 8">DSM 8512</strain>
    </source>
</reference>
<dbReference type="RefSeq" id="WP_170851944.1">
    <property type="nucleotide sequence ID" value="NZ_CP067124.1"/>
</dbReference>
<dbReference type="GO" id="GO:0008170">
    <property type="term" value="F:N-methyltransferase activity"/>
    <property type="evidence" value="ECO:0007669"/>
    <property type="project" value="InterPro"/>
</dbReference>
<evidence type="ECO:0000256" key="4">
    <source>
        <dbReference type="ARBA" id="ARBA00022679"/>
    </source>
</evidence>
<comment type="catalytic activity">
    <reaction evidence="5">
        <text>a 2'-deoxyadenosine in DNA + S-adenosyl-L-methionine = an N(6)-methyl-2'-deoxyadenosine in DNA + S-adenosyl-L-homocysteine + H(+)</text>
        <dbReference type="Rhea" id="RHEA:15197"/>
        <dbReference type="Rhea" id="RHEA-COMP:12418"/>
        <dbReference type="Rhea" id="RHEA-COMP:12419"/>
        <dbReference type="ChEBI" id="CHEBI:15378"/>
        <dbReference type="ChEBI" id="CHEBI:57856"/>
        <dbReference type="ChEBI" id="CHEBI:59789"/>
        <dbReference type="ChEBI" id="CHEBI:90615"/>
        <dbReference type="ChEBI" id="CHEBI:90616"/>
        <dbReference type="EC" id="2.1.1.72"/>
    </reaction>
</comment>
<dbReference type="STRING" id="34002.SAMN04489859_104616"/>
<accession>A0A1H8MV92</accession>
<dbReference type="Gene3D" id="3.40.50.150">
    <property type="entry name" value="Vaccinia Virus protein VP39"/>
    <property type="match status" value="1"/>
</dbReference>
<evidence type="ECO:0000313" key="7">
    <source>
        <dbReference type="EMBL" id="SEO21315.1"/>
    </source>
</evidence>
<dbReference type="EMBL" id="FODE01000046">
    <property type="protein sequence ID" value="SEO21315.1"/>
    <property type="molecule type" value="Genomic_DNA"/>
</dbReference>
<comment type="similarity">
    <text evidence="1">Belongs to the N(4)/N(6)-methyltransferase family.</text>
</comment>
<dbReference type="InterPro" id="IPR001091">
    <property type="entry name" value="RM_Methyltransferase"/>
</dbReference>
<evidence type="ECO:0000256" key="3">
    <source>
        <dbReference type="ARBA" id="ARBA00022603"/>
    </source>
</evidence>
<protein>
    <recommendedName>
        <fullName evidence="2">site-specific DNA-methyltransferase (adenine-specific)</fullName>
        <ecNumber evidence="2">2.1.1.72</ecNumber>
    </recommendedName>
</protein>
<dbReference type="SUPFAM" id="SSF53335">
    <property type="entry name" value="S-adenosyl-L-methionine-dependent methyltransferases"/>
    <property type="match status" value="1"/>
</dbReference>
<dbReference type="PRINTS" id="PR00508">
    <property type="entry name" value="S21N4MTFRASE"/>
</dbReference>
<keyword evidence="4 7" id="KW-0808">Transferase</keyword>
<dbReference type="GO" id="GO:0003677">
    <property type="term" value="F:DNA binding"/>
    <property type="evidence" value="ECO:0007669"/>
    <property type="project" value="InterPro"/>
</dbReference>
<dbReference type="Pfam" id="PF01555">
    <property type="entry name" value="N6_N4_Mtase"/>
    <property type="match status" value="1"/>
</dbReference>
<organism evidence="7 8">
    <name type="scientific">Paracoccus alcaliphilus</name>
    <dbReference type="NCBI Taxonomy" id="34002"/>
    <lineage>
        <taxon>Bacteria</taxon>
        <taxon>Pseudomonadati</taxon>
        <taxon>Pseudomonadota</taxon>
        <taxon>Alphaproteobacteria</taxon>
        <taxon>Rhodobacterales</taxon>
        <taxon>Paracoccaceae</taxon>
        <taxon>Paracoccus</taxon>
    </lineage>
</organism>
<evidence type="ECO:0000256" key="2">
    <source>
        <dbReference type="ARBA" id="ARBA00011900"/>
    </source>
</evidence>
<proteinExistence type="inferred from homology"/>
<dbReference type="Proteomes" id="UP000199054">
    <property type="component" value="Unassembled WGS sequence"/>
</dbReference>
<keyword evidence="3 7" id="KW-0489">Methyltransferase</keyword>